<protein>
    <submittedName>
        <fullName evidence="1">IS256 family transposase</fullName>
    </submittedName>
</protein>
<sequence>MTQFQFNLNLDHLKESVMNSDIDAVIKASIVLVLNSVMEKERDDHLQVGAYERSSGRFDSRNGYYERDLILSIGRVNLKVPRTRKGEFSPSLFEKYARCDQAFVLSMLEMVVNGVSTRKVTNIVQQLCGESVSKSFVSSLTEKLDPIVQAWANRPLNTTYYPYIFADAMYIKVREHNRVVPKAVYIATAITGDNRREVLGIRVAHVESYDAWKAFLLHLQSRGVQSPKLFITDAHTGLRKALNEVFVGTVWQRCTVHLKRNIFNAMPKKGIEEEKLGLKRIFEAVSVEDARQFKNEFIERFGDNPKLEKAIQTLEDGFEDAIQYLNEPVRFQQFIRSTNSLERLNQEVRRREQVIRIFPNTQSAFRLIGAVLMQVNEEQSMKQITRGKPRKK</sequence>
<accession>A0ACC6S6W4</accession>
<keyword evidence="2" id="KW-1185">Reference proteome</keyword>
<comment type="caution">
    <text evidence="1">The sequence shown here is derived from an EMBL/GenBank/DDBJ whole genome shotgun (WGS) entry which is preliminary data.</text>
</comment>
<evidence type="ECO:0000313" key="2">
    <source>
        <dbReference type="Proteomes" id="UP001439875"/>
    </source>
</evidence>
<name>A0ACC6S6W4_9BACI</name>
<dbReference type="Proteomes" id="UP001439875">
    <property type="component" value="Unassembled WGS sequence"/>
</dbReference>
<proteinExistence type="predicted"/>
<reference evidence="1" key="1">
    <citation type="submission" date="2024-03" db="EMBL/GenBank/DDBJ databases">
        <title>Human intestinal bacterial collection.</title>
        <authorList>
            <person name="Pauvert C."/>
            <person name="Hitch T.C.A."/>
            <person name="Clavel T."/>
        </authorList>
    </citation>
    <scope>NUCLEOTIDE SEQUENCE</scope>
    <source>
        <strain evidence="1">CLA-AA-H227</strain>
    </source>
</reference>
<dbReference type="EMBL" id="JBBMEW010000002">
    <property type="protein sequence ID" value="MEQ2525738.1"/>
    <property type="molecule type" value="Genomic_DNA"/>
</dbReference>
<evidence type="ECO:0000313" key="1">
    <source>
        <dbReference type="EMBL" id="MEQ2525738.1"/>
    </source>
</evidence>
<organism evidence="1 2">
    <name type="scientific">Robertmurraya yapensis</name>
    <name type="common">ex Hitch et al 2024</name>
    <dbReference type="NCBI Taxonomy" id="3133160"/>
    <lineage>
        <taxon>Bacteria</taxon>
        <taxon>Bacillati</taxon>
        <taxon>Bacillota</taxon>
        <taxon>Bacilli</taxon>
        <taxon>Bacillales</taxon>
        <taxon>Bacillaceae</taxon>
        <taxon>Robertmurraya</taxon>
    </lineage>
</organism>
<gene>
    <name evidence="1" type="ORF">WMO40_03405</name>
</gene>